<dbReference type="PhylomeDB" id="S7ZG12"/>
<name>S7ZG12_PENO1</name>
<keyword evidence="2" id="KW-0732">Signal</keyword>
<dbReference type="AlphaFoldDB" id="S7ZG12"/>
<dbReference type="Proteomes" id="UP000019376">
    <property type="component" value="Unassembled WGS sequence"/>
</dbReference>
<dbReference type="GO" id="GO:0031501">
    <property type="term" value="C:mannosyltransferase complex"/>
    <property type="evidence" value="ECO:0007669"/>
    <property type="project" value="TreeGrafter"/>
</dbReference>
<feature type="chain" id="PRO_5004547202" evidence="2">
    <location>
        <begin position="22"/>
        <end position="259"/>
    </location>
</feature>
<evidence type="ECO:0000256" key="2">
    <source>
        <dbReference type="SAM" id="SignalP"/>
    </source>
</evidence>
<organism evidence="3 4">
    <name type="scientific">Penicillium oxalicum (strain 114-2 / CGMCC 5302)</name>
    <name type="common">Penicillium decumbens</name>
    <dbReference type="NCBI Taxonomy" id="933388"/>
    <lineage>
        <taxon>Eukaryota</taxon>
        <taxon>Fungi</taxon>
        <taxon>Dikarya</taxon>
        <taxon>Ascomycota</taxon>
        <taxon>Pezizomycotina</taxon>
        <taxon>Eurotiomycetes</taxon>
        <taxon>Eurotiomycetidae</taxon>
        <taxon>Eurotiales</taxon>
        <taxon>Aspergillaceae</taxon>
        <taxon>Penicillium</taxon>
    </lineage>
</organism>
<feature type="signal peptide" evidence="2">
    <location>
        <begin position="1"/>
        <end position="21"/>
    </location>
</feature>
<dbReference type="HOGENOM" id="CLU_062870_0_0_1"/>
<dbReference type="PANTHER" id="PTHR28022:SF1">
    <property type="entry name" value="GPI MANNOSYLTRANSFERASE 2 SUBUNIT PGA1"/>
    <property type="match status" value="1"/>
</dbReference>
<dbReference type="eggNOG" id="ENOG502S55X">
    <property type="taxonomic scope" value="Eukaryota"/>
</dbReference>
<proteinExistence type="predicted"/>
<reference evidence="3 4" key="1">
    <citation type="journal article" date="2013" name="PLoS ONE">
        <title>Genomic and secretomic analyses reveal unique features of the lignocellulolytic enzyme system of Penicillium decumbens.</title>
        <authorList>
            <person name="Liu G."/>
            <person name="Zhang L."/>
            <person name="Wei X."/>
            <person name="Zou G."/>
            <person name="Qin Y."/>
            <person name="Ma L."/>
            <person name="Li J."/>
            <person name="Zheng H."/>
            <person name="Wang S."/>
            <person name="Wang C."/>
            <person name="Xun L."/>
            <person name="Zhao G.-P."/>
            <person name="Zhou Z."/>
            <person name="Qu Y."/>
        </authorList>
    </citation>
    <scope>NUCLEOTIDE SEQUENCE [LARGE SCALE GENOMIC DNA]</scope>
    <source>
        <strain evidence="4">114-2 / CGMCC 5302</strain>
    </source>
</reference>
<keyword evidence="1" id="KW-1133">Transmembrane helix</keyword>
<keyword evidence="1" id="KW-0472">Membrane</keyword>
<gene>
    <name evidence="3" type="ORF">PDE_04580</name>
</gene>
<dbReference type="InterPro" id="IPR019433">
    <property type="entry name" value="GPI_ManTrfase_II_coact_Pga1"/>
</dbReference>
<evidence type="ECO:0000313" key="3">
    <source>
        <dbReference type="EMBL" id="EPS29630.1"/>
    </source>
</evidence>
<evidence type="ECO:0000313" key="4">
    <source>
        <dbReference type="Proteomes" id="UP000019376"/>
    </source>
</evidence>
<protein>
    <submittedName>
        <fullName evidence="3">Uncharacterized protein</fullName>
    </submittedName>
</protein>
<dbReference type="PANTHER" id="PTHR28022">
    <property type="entry name" value="GPI MANNOSYLTRANSFERASE 2 SUBUNIT PGA1"/>
    <property type="match status" value="1"/>
</dbReference>
<dbReference type="GO" id="GO:0005789">
    <property type="term" value="C:endoplasmic reticulum membrane"/>
    <property type="evidence" value="ECO:0007669"/>
    <property type="project" value="TreeGrafter"/>
</dbReference>
<sequence>MRSSILAIAGVLPFFSSIVLGNVEKTIFLGPPTASIPPDTPHLDPLGLEHLSPQDAVVRTYVNASFPSVDAPKGTDSWFFLENLMPGQRYEVRVCWLATQPTSFTLSTYPLSQTMGDPALLSALSRFSASRLATEAATAADPQMEGAKSPRQVTKARPQSPTLINDSVLFLRVQAAADYFSLDPALMQQVPPVVVDVILDPFVWNVFPRSLVPTAAWMVLVVVVAMVVARWVGRELGRVIDDARAERDEQEKKKTKKET</sequence>
<accession>S7ZG12</accession>
<feature type="transmembrane region" description="Helical" evidence="1">
    <location>
        <begin position="215"/>
        <end position="233"/>
    </location>
</feature>
<dbReference type="OrthoDB" id="3360032at2759"/>
<dbReference type="GO" id="GO:0006506">
    <property type="term" value="P:GPI anchor biosynthetic process"/>
    <property type="evidence" value="ECO:0007669"/>
    <property type="project" value="TreeGrafter"/>
</dbReference>
<dbReference type="GO" id="GO:0000030">
    <property type="term" value="F:mannosyltransferase activity"/>
    <property type="evidence" value="ECO:0007669"/>
    <property type="project" value="TreeGrafter"/>
</dbReference>
<evidence type="ECO:0000256" key="1">
    <source>
        <dbReference type="SAM" id="Phobius"/>
    </source>
</evidence>
<keyword evidence="1" id="KW-0812">Transmembrane</keyword>
<dbReference type="EMBL" id="KB644412">
    <property type="protein sequence ID" value="EPS29630.1"/>
    <property type="molecule type" value="Genomic_DNA"/>
</dbReference>
<keyword evidence="4" id="KW-1185">Reference proteome</keyword>